<dbReference type="EMBL" id="JAGFNS010000067">
    <property type="protein sequence ID" value="MBO3744373.1"/>
    <property type="molecule type" value="Genomic_DNA"/>
</dbReference>
<accession>A0ABS3V0L5</accession>
<keyword evidence="2" id="KW-1185">Reference proteome</keyword>
<name>A0ABS3V0L5_9ACTN</name>
<comment type="caution">
    <text evidence="1">The sequence shown here is derived from an EMBL/GenBank/DDBJ whole genome shotgun (WGS) entry which is preliminary data.</text>
</comment>
<proteinExistence type="predicted"/>
<organism evidence="1 2">
    <name type="scientific">Actinoplanes flavus</name>
    <dbReference type="NCBI Taxonomy" id="2820290"/>
    <lineage>
        <taxon>Bacteria</taxon>
        <taxon>Bacillati</taxon>
        <taxon>Actinomycetota</taxon>
        <taxon>Actinomycetes</taxon>
        <taxon>Micromonosporales</taxon>
        <taxon>Micromonosporaceae</taxon>
        <taxon>Actinoplanes</taxon>
    </lineage>
</organism>
<dbReference type="SUPFAM" id="SSF50370">
    <property type="entry name" value="Ricin B-like lectins"/>
    <property type="match status" value="1"/>
</dbReference>
<evidence type="ECO:0000313" key="2">
    <source>
        <dbReference type="Proteomes" id="UP000679690"/>
    </source>
</evidence>
<dbReference type="InterPro" id="IPR035992">
    <property type="entry name" value="Ricin_B-like_lectins"/>
</dbReference>
<protein>
    <submittedName>
        <fullName evidence="1">Helix-turn-helix transcriptional regulator</fullName>
    </submittedName>
</protein>
<dbReference type="CDD" id="cd00161">
    <property type="entry name" value="beta-trefoil_Ricin-like"/>
    <property type="match status" value="1"/>
</dbReference>
<evidence type="ECO:0000313" key="1">
    <source>
        <dbReference type="EMBL" id="MBO3744373.1"/>
    </source>
</evidence>
<dbReference type="Proteomes" id="UP000679690">
    <property type="component" value="Unassembled WGS sequence"/>
</dbReference>
<reference evidence="1 2" key="1">
    <citation type="submission" date="2021-03" db="EMBL/GenBank/DDBJ databases">
        <title>Actinoplanes flavus sp. nov., a novel actinomycete isolated from Coconut Palm rhizosphere soil.</title>
        <authorList>
            <person name="Luo X."/>
        </authorList>
    </citation>
    <scope>NUCLEOTIDE SEQUENCE [LARGE SCALE GENOMIC DNA]</scope>
    <source>
        <strain evidence="1 2">NEAU-H7</strain>
    </source>
</reference>
<dbReference type="RefSeq" id="WP_208473601.1">
    <property type="nucleotide sequence ID" value="NZ_JAGFNS010000067.1"/>
</dbReference>
<gene>
    <name evidence="1" type="ORF">J5X75_43495</name>
</gene>
<sequence>MNADASSLDDVNDTETLIARLQDLRARSGLSYRQMEQRAAARGDVLPRSTVADLLRRQTLPRPDMLRAFVRACDDDHRLDQWLAARDRLVAAPADASPPAVPEPAVAGRAHRLRLPHVRPEYRAAIALALVAAAVFAGAGKYLAGPAGEVVRPTGPGVLAESPAPVPDGWTRIRPLRNPDLCLTEGRDRSGRYAGAVAAQRPCDEALPPRTYVRAVAGGMHQVEWHHPSKGVGCLTLIQDGLMEPWDDCHVDTAVQGFRLEPSGAAASAFRLRLTGDRCLGIRGEETAGGAEVVAQACAPGAHQIFLIGAE</sequence>